<dbReference type="RefSeq" id="WP_308787229.1">
    <property type="nucleotide sequence ID" value="NZ_JAUSWB010000004.1"/>
</dbReference>
<comment type="caution">
    <text evidence="9">The sequence shown here is derived from an EMBL/GenBank/DDBJ whole genome shotgun (WGS) entry which is preliminary data.</text>
</comment>
<organism evidence="9 10">
    <name type="scientific">Planomicrobium stackebrandtii</name>
    <dbReference type="NCBI Taxonomy" id="253160"/>
    <lineage>
        <taxon>Bacteria</taxon>
        <taxon>Bacillati</taxon>
        <taxon>Bacillota</taxon>
        <taxon>Bacilli</taxon>
        <taxon>Bacillales</taxon>
        <taxon>Caryophanaceae</taxon>
        <taxon>Planomicrobium</taxon>
    </lineage>
</organism>
<evidence type="ECO:0000256" key="5">
    <source>
        <dbReference type="ARBA" id="ARBA00023136"/>
    </source>
</evidence>
<evidence type="ECO:0000256" key="2">
    <source>
        <dbReference type="ARBA" id="ARBA00022475"/>
    </source>
</evidence>
<name>A0ABU0GUS8_9BACL</name>
<feature type="compositionally biased region" description="Basic and acidic residues" evidence="6">
    <location>
        <begin position="284"/>
        <end position="308"/>
    </location>
</feature>
<feature type="compositionally biased region" description="Basic and acidic residues" evidence="6">
    <location>
        <begin position="253"/>
        <end position="275"/>
    </location>
</feature>
<dbReference type="Proteomes" id="UP001241988">
    <property type="component" value="Unassembled WGS sequence"/>
</dbReference>
<accession>A0ABU0GUS8</accession>
<evidence type="ECO:0000313" key="9">
    <source>
        <dbReference type="EMBL" id="MDQ0429107.1"/>
    </source>
</evidence>
<feature type="domain" description="RsgI N-terminal anti-sigma" evidence="8">
    <location>
        <begin position="4"/>
        <end position="51"/>
    </location>
</feature>
<evidence type="ECO:0000256" key="1">
    <source>
        <dbReference type="ARBA" id="ARBA00004162"/>
    </source>
</evidence>
<gene>
    <name evidence="9" type="ORF">QOZ98_001934</name>
</gene>
<evidence type="ECO:0000313" key="10">
    <source>
        <dbReference type="Proteomes" id="UP001241988"/>
    </source>
</evidence>
<dbReference type="Pfam" id="PF23750">
    <property type="entry name" value="RsgI_M"/>
    <property type="match status" value="1"/>
</dbReference>
<keyword evidence="4 7" id="KW-1133">Transmembrane helix</keyword>
<proteinExistence type="predicted"/>
<evidence type="ECO:0000259" key="8">
    <source>
        <dbReference type="PROSITE" id="PS51849"/>
    </source>
</evidence>
<evidence type="ECO:0000256" key="6">
    <source>
        <dbReference type="SAM" id="MobiDB-lite"/>
    </source>
</evidence>
<evidence type="ECO:0000256" key="4">
    <source>
        <dbReference type="ARBA" id="ARBA00022989"/>
    </source>
</evidence>
<protein>
    <submittedName>
        <fullName evidence="9">DNA polymerase III gamma/tau subunit</fullName>
    </submittedName>
</protein>
<comment type="subcellular location">
    <subcellularLocation>
        <location evidence="1">Cell membrane</location>
        <topology evidence="1">Single-pass membrane protein</topology>
    </subcellularLocation>
</comment>
<keyword evidence="5 7" id="KW-0472">Membrane</keyword>
<evidence type="ECO:0000256" key="3">
    <source>
        <dbReference type="ARBA" id="ARBA00022692"/>
    </source>
</evidence>
<keyword evidence="2" id="KW-1003">Cell membrane</keyword>
<dbReference type="EMBL" id="JAUSWB010000004">
    <property type="protein sequence ID" value="MDQ0429107.1"/>
    <property type="molecule type" value="Genomic_DNA"/>
</dbReference>
<dbReference type="PROSITE" id="PS51849">
    <property type="entry name" value="RSGI_N"/>
    <property type="match status" value="1"/>
</dbReference>
<sequence>MRIQSGICIELNDDRSIFLVRNGGFVKGTPTGNPAIGEEASFYPVERKRAVRFQPVMAPVAAAIAAIALFMSVLVFPVKEAFSYVQVEINPGIELGINDRYEVVSIRDLNTDGHELIHELGEWENVSLQDVLNKVFELAVTEQTEQITITSVEEDRSKQDQSIKKVVMAVSSIVENDKVTIQMKEATREQWRQSKEDLVPVGQMIEKVETLKVKEEPEVQVPPKETQTVPDLKETEPASEPEKPSENNAGNRNQEKNEAKETKSEKETTEKKPDVPTKSISPAAEKKADPPAAEKKNDKPSPKIEKRQKTPRQNGKAEEPSKKPKNPPPAKQQKENSVPEEQPSENKEKGKPEKADEERGNSEAPGQQKKKDASANSSAVKKESPTPPGQEKKKEPAADNPGKEKQTEKKKNEQSPKKEATRENTEKE</sequence>
<feature type="compositionally biased region" description="Basic and acidic residues" evidence="6">
    <location>
        <begin position="231"/>
        <end position="245"/>
    </location>
</feature>
<dbReference type="InterPro" id="IPR055431">
    <property type="entry name" value="RsgI_M"/>
</dbReference>
<feature type="region of interest" description="Disordered" evidence="6">
    <location>
        <begin position="216"/>
        <end position="428"/>
    </location>
</feature>
<dbReference type="InterPro" id="IPR024449">
    <property type="entry name" value="Anti-sigma_RsgI_N"/>
</dbReference>
<keyword evidence="3 7" id="KW-0812">Transmembrane</keyword>
<feature type="compositionally biased region" description="Basic and acidic residues" evidence="6">
    <location>
        <begin position="344"/>
        <end position="361"/>
    </location>
</feature>
<reference evidence="9 10" key="1">
    <citation type="submission" date="2023-07" db="EMBL/GenBank/DDBJ databases">
        <title>Genomic Encyclopedia of Type Strains, Phase IV (KMG-IV): sequencing the most valuable type-strain genomes for metagenomic binning, comparative biology and taxonomic classification.</title>
        <authorList>
            <person name="Goeker M."/>
        </authorList>
    </citation>
    <scope>NUCLEOTIDE SEQUENCE [LARGE SCALE GENOMIC DNA]</scope>
    <source>
        <strain evidence="9 10">DSM 16419</strain>
    </source>
</reference>
<feature type="transmembrane region" description="Helical" evidence="7">
    <location>
        <begin position="56"/>
        <end position="76"/>
    </location>
</feature>
<keyword evidence="10" id="KW-1185">Reference proteome</keyword>
<feature type="compositionally biased region" description="Basic and acidic residues" evidence="6">
    <location>
        <begin position="380"/>
        <end position="428"/>
    </location>
</feature>
<evidence type="ECO:0000256" key="7">
    <source>
        <dbReference type="SAM" id="Phobius"/>
    </source>
</evidence>